<gene>
    <name evidence="7" type="ORF">SERLADRAFT_478415</name>
</gene>
<keyword evidence="3 5" id="KW-1133">Transmembrane helix</keyword>
<dbReference type="PROSITE" id="PS51503">
    <property type="entry name" value="HIG1"/>
    <property type="match status" value="1"/>
</dbReference>
<dbReference type="OrthoDB" id="1915122at2759"/>
<dbReference type="EMBL" id="GL945442">
    <property type="protein sequence ID" value="EGO19920.1"/>
    <property type="molecule type" value="Genomic_DNA"/>
</dbReference>
<dbReference type="AlphaFoldDB" id="F8PAT2"/>
<evidence type="ECO:0000256" key="4">
    <source>
        <dbReference type="ARBA" id="ARBA00023136"/>
    </source>
</evidence>
<name>F8PAT2_SERL9</name>
<dbReference type="HOGENOM" id="CLU_079101_1_0_1"/>
<reference evidence="7" key="1">
    <citation type="submission" date="2011-04" db="EMBL/GenBank/DDBJ databases">
        <title>Evolution of plant cell wall degrading machinery underlies the functional diversity of forest fungi.</title>
        <authorList>
            <consortium name="US DOE Joint Genome Institute (JGI-PGF)"/>
            <person name="Eastwood D.C."/>
            <person name="Floudas D."/>
            <person name="Binder M."/>
            <person name="Majcherczyk A."/>
            <person name="Schneider P."/>
            <person name="Aerts A."/>
            <person name="Asiegbu F.O."/>
            <person name="Baker S.E."/>
            <person name="Barry K."/>
            <person name="Bendiksby M."/>
            <person name="Blumentritt M."/>
            <person name="Coutinho P.M."/>
            <person name="Cullen D."/>
            <person name="Cullen D."/>
            <person name="Gathman A."/>
            <person name="Goodell B."/>
            <person name="Henrissat B."/>
            <person name="Ihrmark K."/>
            <person name="Kauserud H."/>
            <person name="Kohler A."/>
            <person name="LaButti K."/>
            <person name="Lapidus A."/>
            <person name="Lavin J.L."/>
            <person name="Lee Y.-H."/>
            <person name="Lindquist E."/>
            <person name="Lilly W."/>
            <person name="Lucas S."/>
            <person name="Morin E."/>
            <person name="Murat C."/>
            <person name="Oguiza J.A."/>
            <person name="Park J."/>
            <person name="Pisabarro A.G."/>
            <person name="Riley R."/>
            <person name="Rosling A."/>
            <person name="Salamov A."/>
            <person name="Schmidt O."/>
            <person name="Schmutz J."/>
            <person name="Skrede I."/>
            <person name="Stenlid J."/>
            <person name="Wiebenga A."/>
            <person name="Xie X."/>
            <person name="Kues U."/>
            <person name="Hibbett D.S."/>
            <person name="Hoffmeister D."/>
            <person name="Hogberg N."/>
            <person name="Martin F."/>
            <person name="Grigoriev I.V."/>
            <person name="Watkinson S.C."/>
        </authorList>
    </citation>
    <scope>NUCLEOTIDE SEQUENCE</scope>
    <source>
        <strain evidence="7">S7.9</strain>
    </source>
</reference>
<keyword evidence="2 5" id="KW-0812">Transmembrane</keyword>
<feature type="transmembrane region" description="Helical" evidence="5">
    <location>
        <begin position="118"/>
        <end position="137"/>
    </location>
</feature>
<comment type="subcellular location">
    <subcellularLocation>
        <location evidence="1">Mitochondrion</location>
    </subcellularLocation>
</comment>
<dbReference type="Proteomes" id="UP000008064">
    <property type="component" value="Unassembled WGS sequence"/>
</dbReference>
<sequence>MKIVSEEELQGHTSATIRGATEGFVGSVALAVPGFYYLSRRWAYYRALPLPLKVLPVVMVIAPCISIQAERRGLAYDRAQWTGAGKMELDKEAAEAEARWNALSTKEKVKSWAIQHQYSIILGSWALSIAAAGGIIARDKHQSLPQKVVQARMWAQGLTIGVLIAAGALTHTKRQDAVRHLPVDHSWQSLLEQQAIEEEERKTRLNALRQPTQASSIWTSPIA</sequence>
<accession>F8PAT2</accession>
<evidence type="ECO:0000313" key="7">
    <source>
        <dbReference type="EMBL" id="EGO19920.1"/>
    </source>
</evidence>
<evidence type="ECO:0000259" key="6">
    <source>
        <dbReference type="PROSITE" id="PS51503"/>
    </source>
</evidence>
<dbReference type="PANTHER" id="PTHR28018">
    <property type="entry name" value="RESPIRATORY SUPERCOMPLEX FACTOR 2, MITOCHONDRIAL"/>
    <property type="match status" value="1"/>
</dbReference>
<dbReference type="GeneID" id="18821163"/>
<dbReference type="Pfam" id="PF04588">
    <property type="entry name" value="HIG_1_N"/>
    <property type="match status" value="1"/>
</dbReference>
<feature type="transmembrane region" description="Helical" evidence="5">
    <location>
        <begin position="20"/>
        <end position="38"/>
    </location>
</feature>
<dbReference type="GO" id="GO:0033617">
    <property type="term" value="P:mitochondrial respiratory chain complex IV assembly"/>
    <property type="evidence" value="ECO:0007669"/>
    <property type="project" value="TreeGrafter"/>
</dbReference>
<protein>
    <recommendedName>
        <fullName evidence="6">HIG1 domain-containing protein</fullName>
    </recommendedName>
</protein>
<evidence type="ECO:0000256" key="2">
    <source>
        <dbReference type="ARBA" id="ARBA00022692"/>
    </source>
</evidence>
<evidence type="ECO:0000256" key="3">
    <source>
        <dbReference type="ARBA" id="ARBA00022989"/>
    </source>
</evidence>
<proteinExistence type="predicted"/>
<keyword evidence="4 5" id="KW-0472">Membrane</keyword>
<dbReference type="InterPro" id="IPR040153">
    <property type="entry name" value="Rcf2"/>
</dbReference>
<dbReference type="PANTHER" id="PTHR28018:SF3">
    <property type="entry name" value="RESPIRATORY SUPERCOMPLEX FACTOR 2, MITOCHONDRIAL"/>
    <property type="match status" value="1"/>
</dbReference>
<evidence type="ECO:0000256" key="1">
    <source>
        <dbReference type="ARBA" id="ARBA00004173"/>
    </source>
</evidence>
<evidence type="ECO:0000256" key="5">
    <source>
        <dbReference type="SAM" id="Phobius"/>
    </source>
</evidence>
<dbReference type="GO" id="GO:0005739">
    <property type="term" value="C:mitochondrion"/>
    <property type="evidence" value="ECO:0007669"/>
    <property type="project" value="UniProtKB-SubCell"/>
</dbReference>
<dbReference type="InterPro" id="IPR007667">
    <property type="entry name" value="Hypoxia_induced_domain"/>
</dbReference>
<dbReference type="RefSeq" id="XP_007323355.1">
    <property type="nucleotide sequence ID" value="XM_007323293.1"/>
</dbReference>
<dbReference type="KEGG" id="sla:SERLADRAFT_478415"/>
<feature type="domain" description="HIG1" evidence="6">
    <location>
        <begin position="90"/>
        <end position="181"/>
    </location>
</feature>
<organism>
    <name type="scientific">Serpula lacrymans var. lacrymans (strain S7.9)</name>
    <name type="common">Dry rot fungus</name>
    <dbReference type="NCBI Taxonomy" id="578457"/>
    <lineage>
        <taxon>Eukaryota</taxon>
        <taxon>Fungi</taxon>
        <taxon>Dikarya</taxon>
        <taxon>Basidiomycota</taxon>
        <taxon>Agaricomycotina</taxon>
        <taxon>Agaricomycetes</taxon>
        <taxon>Agaricomycetidae</taxon>
        <taxon>Boletales</taxon>
        <taxon>Coniophorineae</taxon>
        <taxon>Serpulaceae</taxon>
        <taxon>Serpula</taxon>
    </lineage>
</organism>